<dbReference type="SUPFAM" id="SSF47413">
    <property type="entry name" value="lambda repressor-like DNA-binding domains"/>
    <property type="match status" value="1"/>
</dbReference>
<keyword evidence="2" id="KW-0472">Membrane</keyword>
<keyword evidence="2" id="KW-1133">Transmembrane helix</keyword>
<dbReference type="EMBL" id="LLZU01000016">
    <property type="protein sequence ID" value="KRV49004.1"/>
    <property type="molecule type" value="Genomic_DNA"/>
</dbReference>
<organism evidence="4 5">
    <name type="scientific">Wenjunlia vitaminophila</name>
    <name type="common">Streptomyces vitaminophilus</name>
    <dbReference type="NCBI Taxonomy" id="76728"/>
    <lineage>
        <taxon>Bacteria</taxon>
        <taxon>Bacillati</taxon>
        <taxon>Actinomycetota</taxon>
        <taxon>Actinomycetes</taxon>
        <taxon>Kitasatosporales</taxon>
        <taxon>Streptomycetaceae</taxon>
        <taxon>Wenjunlia</taxon>
    </lineage>
</organism>
<feature type="domain" description="HTH cro/C1-type" evidence="3">
    <location>
        <begin position="20"/>
        <end position="74"/>
    </location>
</feature>
<evidence type="ECO:0000256" key="2">
    <source>
        <dbReference type="SAM" id="Phobius"/>
    </source>
</evidence>
<accession>A0A0T6LT74</accession>
<dbReference type="Gene3D" id="1.10.260.40">
    <property type="entry name" value="lambda repressor-like DNA-binding domains"/>
    <property type="match status" value="1"/>
</dbReference>
<dbReference type="GO" id="GO:0003677">
    <property type="term" value="F:DNA binding"/>
    <property type="evidence" value="ECO:0007669"/>
    <property type="project" value="InterPro"/>
</dbReference>
<dbReference type="PROSITE" id="PS50943">
    <property type="entry name" value="HTH_CROC1"/>
    <property type="match status" value="1"/>
</dbReference>
<dbReference type="CDD" id="cd00093">
    <property type="entry name" value="HTH_XRE"/>
    <property type="match status" value="1"/>
</dbReference>
<sequence length="294" mass="30603">MNGVATGTTAPACARLARELRELRARTGLSMAALARRTAYSKSSWERYLNGKALPPRRAVETLCAVAGEPPGRLVALWELADLEWSGRARSTGRRGAGGTVEPSDGDRPGGGSRGGGTSTDRAGPGPEGVGHRARRWKLALVAGVSAVGVTVGAVVWLTASPGAEPGGRASDTASAAPGCRGPGCEGRDPAFMGCGLPGQVRSLGPPHRTSTGARLEIRYSTECDAAWARVWDSRVGDSLEVSIPGSRPHRAEVADRYDAEGYLFTPMVNGRGLPGLRVCFEPAGGGERECFAR</sequence>
<gene>
    <name evidence="4" type="ORF">AQ490_22065</name>
</gene>
<evidence type="ECO:0000256" key="1">
    <source>
        <dbReference type="SAM" id="MobiDB-lite"/>
    </source>
</evidence>
<keyword evidence="5" id="KW-1185">Reference proteome</keyword>
<dbReference type="InterPro" id="IPR010982">
    <property type="entry name" value="Lambda_DNA-bd_dom_sf"/>
</dbReference>
<dbReference type="eggNOG" id="ENOG5033XVA">
    <property type="taxonomic scope" value="Bacteria"/>
</dbReference>
<feature type="compositionally biased region" description="Gly residues" evidence="1">
    <location>
        <begin position="109"/>
        <end position="118"/>
    </location>
</feature>
<dbReference type="InterPro" id="IPR021224">
    <property type="entry name" value="DUF2690"/>
</dbReference>
<feature type="transmembrane region" description="Helical" evidence="2">
    <location>
        <begin position="139"/>
        <end position="160"/>
    </location>
</feature>
<name>A0A0T6LT74_WENVI</name>
<keyword evidence="2" id="KW-0812">Transmembrane</keyword>
<dbReference type="RefSeq" id="WP_018384869.1">
    <property type="nucleotide sequence ID" value="NZ_LLZU01000016.1"/>
</dbReference>
<dbReference type="Pfam" id="PF10901">
    <property type="entry name" value="DUF2690"/>
    <property type="match status" value="1"/>
</dbReference>
<reference evidence="4 5" key="1">
    <citation type="submission" date="2015-10" db="EMBL/GenBank/DDBJ databases">
        <title>Draft genome sequence of pyrrolomycin-producing Streptomyces vitaminophilus.</title>
        <authorList>
            <person name="Graham D.E."/>
            <person name="Mahan K.M."/>
            <person name="Klingeman D.M."/>
            <person name="Hettich R.L."/>
            <person name="Parry R.J."/>
        </authorList>
    </citation>
    <scope>NUCLEOTIDE SEQUENCE [LARGE SCALE GENOMIC DNA]</scope>
    <source>
        <strain evidence="4 5">ATCC 31673</strain>
    </source>
</reference>
<dbReference type="Proteomes" id="UP000050867">
    <property type="component" value="Unassembled WGS sequence"/>
</dbReference>
<protein>
    <recommendedName>
        <fullName evidence="3">HTH cro/C1-type domain-containing protein</fullName>
    </recommendedName>
</protein>
<dbReference type="AlphaFoldDB" id="A0A0T6LT74"/>
<evidence type="ECO:0000313" key="5">
    <source>
        <dbReference type="Proteomes" id="UP000050867"/>
    </source>
</evidence>
<proteinExistence type="predicted"/>
<dbReference type="STRING" id="76728.AQ490_22065"/>
<evidence type="ECO:0000313" key="4">
    <source>
        <dbReference type="EMBL" id="KRV49004.1"/>
    </source>
</evidence>
<dbReference type="SMART" id="SM00530">
    <property type="entry name" value="HTH_XRE"/>
    <property type="match status" value="1"/>
</dbReference>
<dbReference type="InterPro" id="IPR001387">
    <property type="entry name" value="Cro/C1-type_HTH"/>
</dbReference>
<comment type="caution">
    <text evidence="4">The sequence shown here is derived from an EMBL/GenBank/DDBJ whole genome shotgun (WGS) entry which is preliminary data.</text>
</comment>
<dbReference type="Pfam" id="PF13560">
    <property type="entry name" value="HTH_31"/>
    <property type="match status" value="1"/>
</dbReference>
<evidence type="ECO:0000259" key="3">
    <source>
        <dbReference type="PROSITE" id="PS50943"/>
    </source>
</evidence>
<feature type="region of interest" description="Disordered" evidence="1">
    <location>
        <begin position="89"/>
        <end position="131"/>
    </location>
</feature>